<evidence type="ECO:0000256" key="4">
    <source>
        <dbReference type="ARBA" id="ARBA00022475"/>
    </source>
</evidence>
<dbReference type="InterPro" id="IPR052168">
    <property type="entry name" value="Cytochrome_b561_oxidase"/>
</dbReference>
<evidence type="ECO:0000256" key="5">
    <source>
        <dbReference type="ARBA" id="ARBA00022617"/>
    </source>
</evidence>
<proteinExistence type="inferred from homology"/>
<evidence type="ECO:0000256" key="9">
    <source>
        <dbReference type="ARBA" id="ARBA00022989"/>
    </source>
</evidence>
<dbReference type="RefSeq" id="WP_271089166.1">
    <property type="nucleotide sequence ID" value="NZ_JAPJZH010000004.1"/>
</dbReference>
<name>A0ABT4VLD8_9HYPH</name>
<keyword evidence="3" id="KW-0813">Transport</keyword>
<comment type="subcellular location">
    <subcellularLocation>
        <location evidence="2">Cell membrane</location>
        <topology evidence="2">Multi-pass membrane protein</topology>
    </subcellularLocation>
</comment>
<evidence type="ECO:0000313" key="15">
    <source>
        <dbReference type="EMBL" id="MDA4845536.1"/>
    </source>
</evidence>
<dbReference type="EMBL" id="JAPJZH010000004">
    <property type="protein sequence ID" value="MDA4845536.1"/>
    <property type="molecule type" value="Genomic_DNA"/>
</dbReference>
<evidence type="ECO:0000256" key="11">
    <source>
        <dbReference type="ARBA" id="ARBA00023136"/>
    </source>
</evidence>
<keyword evidence="8" id="KW-0249">Electron transport</keyword>
<evidence type="ECO:0000256" key="13">
    <source>
        <dbReference type="SAM" id="Phobius"/>
    </source>
</evidence>
<dbReference type="PANTHER" id="PTHR30529:SF7">
    <property type="entry name" value="CYTOCHROME B561 BACTERIAL_NI-HYDROGENASE DOMAIN-CONTAINING PROTEIN"/>
    <property type="match status" value="1"/>
</dbReference>
<keyword evidence="10" id="KW-0408">Iron</keyword>
<evidence type="ECO:0000256" key="1">
    <source>
        <dbReference type="ARBA" id="ARBA00001970"/>
    </source>
</evidence>
<dbReference type="PANTHER" id="PTHR30529">
    <property type="entry name" value="CYTOCHROME B561"/>
    <property type="match status" value="1"/>
</dbReference>
<feature type="transmembrane region" description="Helical" evidence="13">
    <location>
        <begin position="94"/>
        <end position="121"/>
    </location>
</feature>
<evidence type="ECO:0000256" key="8">
    <source>
        <dbReference type="ARBA" id="ARBA00022982"/>
    </source>
</evidence>
<evidence type="ECO:0000256" key="12">
    <source>
        <dbReference type="ARBA" id="ARBA00037975"/>
    </source>
</evidence>
<evidence type="ECO:0000256" key="2">
    <source>
        <dbReference type="ARBA" id="ARBA00004651"/>
    </source>
</evidence>
<feature type="transmembrane region" description="Helical" evidence="13">
    <location>
        <begin position="12"/>
        <end position="33"/>
    </location>
</feature>
<evidence type="ECO:0000313" key="16">
    <source>
        <dbReference type="Proteomes" id="UP001148313"/>
    </source>
</evidence>
<feature type="transmembrane region" description="Helical" evidence="13">
    <location>
        <begin position="45"/>
        <end position="68"/>
    </location>
</feature>
<keyword evidence="7" id="KW-0479">Metal-binding</keyword>
<gene>
    <name evidence="15" type="ORF">OOZ53_09270</name>
</gene>
<comment type="similarity">
    <text evidence="12">Belongs to the cytochrome b561 family.</text>
</comment>
<keyword evidence="16" id="KW-1185">Reference proteome</keyword>
<comment type="caution">
    <text evidence="15">The sequence shown here is derived from an EMBL/GenBank/DDBJ whole genome shotgun (WGS) entry which is preliminary data.</text>
</comment>
<comment type="cofactor">
    <cofactor evidence="1">
        <name>heme b</name>
        <dbReference type="ChEBI" id="CHEBI:60344"/>
    </cofactor>
</comment>
<dbReference type="Pfam" id="PF01292">
    <property type="entry name" value="Ni_hydr_CYTB"/>
    <property type="match status" value="1"/>
</dbReference>
<keyword evidence="9 13" id="KW-1133">Transmembrane helix</keyword>
<evidence type="ECO:0000256" key="3">
    <source>
        <dbReference type="ARBA" id="ARBA00022448"/>
    </source>
</evidence>
<keyword evidence="5" id="KW-0349">Heme</keyword>
<evidence type="ECO:0000256" key="10">
    <source>
        <dbReference type="ARBA" id="ARBA00023004"/>
    </source>
</evidence>
<keyword evidence="6 13" id="KW-0812">Transmembrane</keyword>
<reference evidence="15" key="1">
    <citation type="submission" date="2022-11" db="EMBL/GenBank/DDBJ databases">
        <title>Hoeflea poritis sp. nov., isolated from scleractinian coral Porites lutea.</title>
        <authorList>
            <person name="Zhang G."/>
            <person name="Wei Q."/>
            <person name="Cai L."/>
        </authorList>
    </citation>
    <scope>NUCLEOTIDE SEQUENCE</scope>
    <source>
        <strain evidence="15">E7-10</strain>
    </source>
</reference>
<feature type="transmembrane region" description="Helical" evidence="13">
    <location>
        <begin position="141"/>
        <end position="163"/>
    </location>
</feature>
<sequence length="178" mass="19573">MSLKSNPQRYGTVAVSIHWVSALLIIILLGTGLRADQAADAAARITVLRIHIVLGLTILLLTLARLAWWRFADRKPAPVAARPWQNRLSGAVHFLFYVVILGMAASGIGMLVLSGAAPLIFEGAAGVLPDFDRYPPRRAHGFGARLMIALFVLHTGAALYHHIFKRDGLMRRMWFGAR</sequence>
<keyword evidence="4" id="KW-1003">Cell membrane</keyword>
<keyword evidence="11 13" id="KW-0472">Membrane</keyword>
<dbReference type="InterPro" id="IPR016174">
    <property type="entry name" value="Di-haem_cyt_TM"/>
</dbReference>
<dbReference type="SUPFAM" id="SSF81342">
    <property type="entry name" value="Transmembrane di-heme cytochromes"/>
    <property type="match status" value="1"/>
</dbReference>
<evidence type="ECO:0000259" key="14">
    <source>
        <dbReference type="Pfam" id="PF01292"/>
    </source>
</evidence>
<evidence type="ECO:0000256" key="6">
    <source>
        <dbReference type="ARBA" id="ARBA00022692"/>
    </source>
</evidence>
<feature type="domain" description="Cytochrome b561 bacterial/Ni-hydrogenase" evidence="14">
    <location>
        <begin position="9"/>
        <end position="176"/>
    </location>
</feature>
<organism evidence="15 16">
    <name type="scientific">Hoeflea poritis</name>
    <dbReference type="NCBI Taxonomy" id="2993659"/>
    <lineage>
        <taxon>Bacteria</taxon>
        <taxon>Pseudomonadati</taxon>
        <taxon>Pseudomonadota</taxon>
        <taxon>Alphaproteobacteria</taxon>
        <taxon>Hyphomicrobiales</taxon>
        <taxon>Rhizobiaceae</taxon>
        <taxon>Hoeflea</taxon>
    </lineage>
</organism>
<evidence type="ECO:0000256" key="7">
    <source>
        <dbReference type="ARBA" id="ARBA00022723"/>
    </source>
</evidence>
<protein>
    <submittedName>
        <fullName evidence="15">Cytochrome b/b6 domain-containing protein</fullName>
    </submittedName>
</protein>
<accession>A0ABT4VLD8</accession>
<dbReference type="InterPro" id="IPR011577">
    <property type="entry name" value="Cyt_b561_bac/Ni-Hgenase"/>
</dbReference>
<dbReference type="Proteomes" id="UP001148313">
    <property type="component" value="Unassembled WGS sequence"/>
</dbReference>
<dbReference type="Gene3D" id="1.20.950.20">
    <property type="entry name" value="Transmembrane di-heme cytochromes, Chain C"/>
    <property type="match status" value="1"/>
</dbReference>